<proteinExistence type="predicted"/>
<dbReference type="EMBL" id="CP039352">
    <property type="protein sequence ID" value="QCE04380.1"/>
    <property type="molecule type" value="Genomic_DNA"/>
</dbReference>
<gene>
    <name evidence="1" type="ORF">DEO72_LG8g2416</name>
</gene>
<evidence type="ECO:0000313" key="1">
    <source>
        <dbReference type="EMBL" id="QCE04380.1"/>
    </source>
</evidence>
<evidence type="ECO:0000313" key="2">
    <source>
        <dbReference type="Proteomes" id="UP000501690"/>
    </source>
</evidence>
<keyword evidence="2" id="KW-1185">Reference proteome</keyword>
<dbReference type="Proteomes" id="UP000501690">
    <property type="component" value="Linkage Group LG8"/>
</dbReference>
<organism evidence="1 2">
    <name type="scientific">Vigna unguiculata</name>
    <name type="common">Cowpea</name>
    <dbReference type="NCBI Taxonomy" id="3917"/>
    <lineage>
        <taxon>Eukaryota</taxon>
        <taxon>Viridiplantae</taxon>
        <taxon>Streptophyta</taxon>
        <taxon>Embryophyta</taxon>
        <taxon>Tracheophyta</taxon>
        <taxon>Spermatophyta</taxon>
        <taxon>Magnoliopsida</taxon>
        <taxon>eudicotyledons</taxon>
        <taxon>Gunneridae</taxon>
        <taxon>Pentapetalae</taxon>
        <taxon>rosids</taxon>
        <taxon>fabids</taxon>
        <taxon>Fabales</taxon>
        <taxon>Fabaceae</taxon>
        <taxon>Papilionoideae</taxon>
        <taxon>50 kb inversion clade</taxon>
        <taxon>NPAAA clade</taxon>
        <taxon>indigoferoid/millettioid clade</taxon>
        <taxon>Phaseoleae</taxon>
        <taxon>Vigna</taxon>
    </lineage>
</organism>
<accession>A0A4D6MS91</accession>
<reference evidence="1 2" key="1">
    <citation type="submission" date="2019-04" db="EMBL/GenBank/DDBJ databases">
        <title>An improved genome assembly and genetic linkage map for asparagus bean, Vigna unguiculata ssp. sesquipedialis.</title>
        <authorList>
            <person name="Xia Q."/>
            <person name="Zhang R."/>
            <person name="Dong Y."/>
        </authorList>
    </citation>
    <scope>NUCLEOTIDE SEQUENCE [LARGE SCALE GENOMIC DNA]</scope>
    <source>
        <tissue evidence="1">Leaf</tissue>
    </source>
</reference>
<name>A0A4D6MS91_VIGUN</name>
<dbReference type="AlphaFoldDB" id="A0A4D6MS91"/>
<sequence>MCKEWKNWERLEFVGAGILENFQKIDAPPGGTGLAARRQCRDSESMWLQGESYPTEEDWNARRLTARGVPPGNTCTNRGIRGVRRLAVSVPRQAVWRPNASGDTVMRVGLLALECVIYKV</sequence>
<protein>
    <submittedName>
        <fullName evidence="1">Uncharacterized protein</fullName>
    </submittedName>
</protein>